<evidence type="ECO:0000256" key="4">
    <source>
        <dbReference type="ARBA" id="ARBA00022803"/>
    </source>
</evidence>
<dbReference type="Pfam" id="PF14559">
    <property type="entry name" value="TPR_19"/>
    <property type="match status" value="1"/>
</dbReference>
<keyword evidence="2 8" id="KW-0732">Signal</keyword>
<evidence type="ECO:0000256" key="3">
    <source>
        <dbReference type="ARBA" id="ARBA00022737"/>
    </source>
</evidence>
<keyword evidence="5" id="KW-0135">Cellulose biosynthesis</keyword>
<comment type="pathway">
    <text evidence="1">Glycan metabolism; bacterial cellulose biosynthesis.</text>
</comment>
<dbReference type="GO" id="GO:0019867">
    <property type="term" value="C:outer membrane"/>
    <property type="evidence" value="ECO:0007669"/>
    <property type="project" value="InterPro"/>
</dbReference>
<evidence type="ECO:0000256" key="6">
    <source>
        <dbReference type="PROSITE-ProRule" id="PRU00339"/>
    </source>
</evidence>
<feature type="region of interest" description="Disordered" evidence="7">
    <location>
        <begin position="29"/>
        <end position="50"/>
    </location>
</feature>
<dbReference type="InterPro" id="IPR051685">
    <property type="entry name" value="Ycf3/AcsC/BcsC/TPR_MFPF"/>
</dbReference>
<feature type="repeat" description="TPR" evidence="6">
    <location>
        <begin position="368"/>
        <end position="401"/>
    </location>
</feature>
<evidence type="ECO:0000256" key="8">
    <source>
        <dbReference type="SAM" id="SignalP"/>
    </source>
</evidence>
<evidence type="ECO:0000259" key="9">
    <source>
        <dbReference type="Pfam" id="PF05420"/>
    </source>
</evidence>
<dbReference type="PROSITE" id="PS50005">
    <property type="entry name" value="TPR"/>
    <property type="match status" value="2"/>
</dbReference>
<feature type="compositionally biased region" description="Low complexity" evidence="7">
    <location>
        <begin position="29"/>
        <end position="45"/>
    </location>
</feature>
<reference evidence="11" key="1">
    <citation type="submission" date="2016-11" db="EMBL/GenBank/DDBJ databases">
        <authorList>
            <person name="Varghese N."/>
            <person name="Submissions S."/>
        </authorList>
    </citation>
    <scope>NUCLEOTIDE SEQUENCE [LARGE SCALE GENOMIC DNA]</scope>
    <source>
        <strain evidence="11">DSM 9756</strain>
    </source>
</reference>
<dbReference type="PANTHER" id="PTHR44943:SF8">
    <property type="entry name" value="TPR REPEAT-CONTAINING PROTEIN MJ0263"/>
    <property type="match status" value="1"/>
</dbReference>
<dbReference type="SUPFAM" id="SSF48452">
    <property type="entry name" value="TPR-like"/>
    <property type="match status" value="1"/>
</dbReference>
<feature type="signal peptide" evidence="8">
    <location>
        <begin position="1"/>
        <end position="29"/>
    </location>
</feature>
<dbReference type="Pfam" id="PF13432">
    <property type="entry name" value="TPR_16"/>
    <property type="match status" value="2"/>
</dbReference>
<dbReference type="InterPro" id="IPR019734">
    <property type="entry name" value="TPR_rpt"/>
</dbReference>
<evidence type="ECO:0000256" key="1">
    <source>
        <dbReference type="ARBA" id="ARBA00005186"/>
    </source>
</evidence>
<dbReference type="GO" id="GO:0006011">
    <property type="term" value="P:UDP-alpha-D-glucose metabolic process"/>
    <property type="evidence" value="ECO:0007669"/>
    <property type="project" value="InterPro"/>
</dbReference>
<dbReference type="UniPathway" id="UPA00694"/>
<accession>A0A1M5A451</accession>
<dbReference type="AlphaFoldDB" id="A0A1M5A451"/>
<dbReference type="EMBL" id="FQVB01000013">
    <property type="protein sequence ID" value="SHF25090.1"/>
    <property type="molecule type" value="Genomic_DNA"/>
</dbReference>
<evidence type="ECO:0000256" key="7">
    <source>
        <dbReference type="SAM" id="MobiDB-lite"/>
    </source>
</evidence>
<dbReference type="PANTHER" id="PTHR44943">
    <property type="entry name" value="CELLULOSE SYNTHASE OPERON PROTEIN C"/>
    <property type="match status" value="1"/>
</dbReference>
<feature type="chain" id="PRO_5013359132" evidence="8">
    <location>
        <begin position="30"/>
        <end position="861"/>
    </location>
</feature>
<evidence type="ECO:0000256" key="5">
    <source>
        <dbReference type="ARBA" id="ARBA00022916"/>
    </source>
</evidence>
<protein>
    <submittedName>
        <fullName evidence="10">Tfp pilus assembly protein PilF</fullName>
    </submittedName>
</protein>
<dbReference type="STRING" id="1121391.SAMN02745206_01629"/>
<dbReference type="Proteomes" id="UP000184076">
    <property type="component" value="Unassembled WGS sequence"/>
</dbReference>
<sequence>MTVRDFQMKRILLMVVFLLAMFGPGGSTAGAPPSDGGNRPAPAAQAEREASDVRARASLEIAWWHYREERFQRALALFDQVMRGTGPVSLRQEAQWGKALCLDRLKRKDEAAALMEDLHRQGVRTRELERWLSDYRRGRAIVRRSFHEERIRNEAAAAAAAADPDALSRFARRNEKALRRCIAPEAFFEAARALRRKGRSAEARSLQERLLECTAERYDLRLGIYAELMDLTTPEEMLARLGEEKDRTGVPASYRKGLDALETEALRRRLAALSEKDPETEAVARRILERNPDDPDALLKLGWHRYHAGRFSEAEALFSRLRSARPERPEAALGLAHALISQKRFGEALDALQALEPPYPEGYRSALLRLHLEEGAHWRKERDLPKAEAAYRRAVELNPDDGAPLRSLGWVLLEQGRAREAAEVFDRALALEPDAEGSQGLLLSLEKAGRFTEAHRKAETLARAEDPSLRRAAADHFRRSGKALLAASTAPEETNDAGPWSTVQASYESRSGDDGTSRLKTVRLPWRLYLPAGAASLWVLEVEGIRPDTGDPGSDPFVGSAGLPGSGSYDESRWISSRWVASPSVAWAREGAWDVRARVGLTPLGGPVDPVPTFSLELSNPRWRLEVHQQSVEDSLLSWIGQRDPYSDDTWGRVLRTGGSAGCSLSWANGTWASLRIGADHYWGEGVWRNFSLSGDAAFGRSFPWKAGTVSAGAFLSAAHYDRNTDFYTLGHGGYFSPSVFVMAGPTLRFQTDPGRTWWLDAEASAGYLYYETESSPVHPRRDRPERYAGDRFSGLGYSGSLRAVKLLTPHWAVGVHLDADKSSGYTRWSAGAGLIWFPAARSTLGRTTPRYDAFFRPQGR</sequence>
<keyword evidence="3" id="KW-0677">Repeat</keyword>
<proteinExistence type="predicted"/>
<feature type="repeat" description="TPR" evidence="6">
    <location>
        <begin position="402"/>
        <end position="435"/>
    </location>
</feature>
<dbReference type="InterPro" id="IPR008410">
    <property type="entry name" value="BCSC_C"/>
</dbReference>
<keyword evidence="11" id="KW-1185">Reference proteome</keyword>
<dbReference type="PRINTS" id="PR01441">
    <property type="entry name" value="CELLSNTHASEC"/>
</dbReference>
<dbReference type="SMART" id="SM00028">
    <property type="entry name" value="TPR"/>
    <property type="match status" value="4"/>
</dbReference>
<dbReference type="InterPro" id="IPR011990">
    <property type="entry name" value="TPR-like_helical_dom_sf"/>
</dbReference>
<evidence type="ECO:0000313" key="10">
    <source>
        <dbReference type="EMBL" id="SHF25090.1"/>
    </source>
</evidence>
<evidence type="ECO:0000313" key="11">
    <source>
        <dbReference type="Proteomes" id="UP000184076"/>
    </source>
</evidence>
<dbReference type="GO" id="GO:0030244">
    <property type="term" value="P:cellulose biosynthetic process"/>
    <property type="evidence" value="ECO:0007669"/>
    <property type="project" value="UniProtKB-KW"/>
</dbReference>
<feature type="domain" description="Cellulose synthase operon C C-terminal" evidence="9">
    <location>
        <begin position="582"/>
        <end position="832"/>
    </location>
</feature>
<keyword evidence="4 6" id="KW-0802">TPR repeat</keyword>
<dbReference type="InterPro" id="IPR003921">
    <property type="entry name" value="Cell_synth_C"/>
</dbReference>
<name>A0A1M5A451_9BACT</name>
<gene>
    <name evidence="10" type="ORF">SAMN02745206_01629</name>
</gene>
<dbReference type="Gene3D" id="1.25.40.10">
    <property type="entry name" value="Tetratricopeptide repeat domain"/>
    <property type="match status" value="3"/>
</dbReference>
<organism evidence="10 11">
    <name type="scientific">Desulfacinum infernum DSM 9756</name>
    <dbReference type="NCBI Taxonomy" id="1121391"/>
    <lineage>
        <taxon>Bacteria</taxon>
        <taxon>Pseudomonadati</taxon>
        <taxon>Thermodesulfobacteriota</taxon>
        <taxon>Syntrophobacteria</taxon>
        <taxon>Syntrophobacterales</taxon>
        <taxon>Syntrophobacteraceae</taxon>
        <taxon>Desulfacinum</taxon>
    </lineage>
</organism>
<evidence type="ECO:0000256" key="2">
    <source>
        <dbReference type="ARBA" id="ARBA00022729"/>
    </source>
</evidence>
<dbReference type="Pfam" id="PF05420">
    <property type="entry name" value="BCSC_C"/>
    <property type="match status" value="1"/>
</dbReference>